<dbReference type="PANTHER" id="PTHR17039">
    <property type="entry name" value="U3 SMALL NUCLEOLAR RIBONUCLEOPROTEIN PROTEIN MPP10"/>
    <property type="match status" value="1"/>
</dbReference>
<evidence type="ECO:0000256" key="5">
    <source>
        <dbReference type="ARBA" id="ARBA00023274"/>
    </source>
</evidence>
<dbReference type="GO" id="GO:0006364">
    <property type="term" value="P:rRNA processing"/>
    <property type="evidence" value="ECO:0007669"/>
    <property type="project" value="UniProtKB-KW"/>
</dbReference>
<dbReference type="EMBL" id="JAVRBK010000002">
    <property type="protein sequence ID" value="KAK5647903.1"/>
    <property type="molecule type" value="Genomic_DNA"/>
</dbReference>
<feature type="compositionally biased region" description="Basic and acidic residues" evidence="8">
    <location>
        <begin position="212"/>
        <end position="233"/>
    </location>
</feature>
<protein>
    <recommendedName>
        <fullName evidence="7">U3 small nucleolar ribonucleoprotein protein MPP10</fullName>
    </recommendedName>
</protein>
<dbReference type="Pfam" id="PF04006">
    <property type="entry name" value="Mpp10"/>
    <property type="match status" value="1"/>
</dbReference>
<evidence type="ECO:0000256" key="8">
    <source>
        <dbReference type="SAM" id="MobiDB-lite"/>
    </source>
</evidence>
<reference evidence="9 10" key="1">
    <citation type="journal article" date="2024" name="Insects">
        <title>An Improved Chromosome-Level Genome Assembly of the Firefly Pyrocoelia pectoralis.</title>
        <authorList>
            <person name="Fu X."/>
            <person name="Meyer-Rochow V.B."/>
            <person name="Ballantyne L."/>
            <person name="Zhu X."/>
        </authorList>
    </citation>
    <scope>NUCLEOTIDE SEQUENCE [LARGE SCALE GENOMIC DNA]</scope>
    <source>
        <strain evidence="9">XCY_ONT2</strain>
    </source>
</reference>
<keyword evidence="4 7" id="KW-0539">Nucleus</keyword>
<name>A0AAN7ZU48_9COLE</name>
<evidence type="ECO:0000256" key="4">
    <source>
        <dbReference type="ARBA" id="ARBA00023242"/>
    </source>
</evidence>
<dbReference type="GO" id="GO:0034457">
    <property type="term" value="C:Mpp10 complex"/>
    <property type="evidence" value="ECO:0007669"/>
    <property type="project" value="UniProtKB-UniRule"/>
</dbReference>
<feature type="compositionally biased region" description="Basic and acidic residues" evidence="8">
    <location>
        <begin position="484"/>
        <end position="494"/>
    </location>
</feature>
<evidence type="ECO:0000256" key="7">
    <source>
        <dbReference type="PIRNR" id="PIRNR017300"/>
    </source>
</evidence>
<organism evidence="9 10">
    <name type="scientific">Pyrocoelia pectoralis</name>
    <dbReference type="NCBI Taxonomy" id="417401"/>
    <lineage>
        <taxon>Eukaryota</taxon>
        <taxon>Metazoa</taxon>
        <taxon>Ecdysozoa</taxon>
        <taxon>Arthropoda</taxon>
        <taxon>Hexapoda</taxon>
        <taxon>Insecta</taxon>
        <taxon>Pterygota</taxon>
        <taxon>Neoptera</taxon>
        <taxon>Endopterygota</taxon>
        <taxon>Coleoptera</taxon>
        <taxon>Polyphaga</taxon>
        <taxon>Elateriformia</taxon>
        <taxon>Elateroidea</taxon>
        <taxon>Lampyridae</taxon>
        <taxon>Lampyrinae</taxon>
        <taxon>Pyrocoelia</taxon>
    </lineage>
</organism>
<comment type="subcellular location">
    <subcellularLocation>
        <location evidence="1 7">Nucleus</location>
        <location evidence="1 7">Nucleolus</location>
    </subcellularLocation>
</comment>
<feature type="region of interest" description="Disordered" evidence="8">
    <location>
        <begin position="480"/>
        <end position="530"/>
    </location>
</feature>
<evidence type="ECO:0000313" key="9">
    <source>
        <dbReference type="EMBL" id="KAK5647903.1"/>
    </source>
</evidence>
<proteinExistence type="inferred from homology"/>
<evidence type="ECO:0000256" key="6">
    <source>
        <dbReference type="ARBA" id="ARBA00029455"/>
    </source>
</evidence>
<comment type="similarity">
    <text evidence="6 7">Belongs to the MPP10 family.</text>
</comment>
<accession>A0AAN7ZU48</accession>
<dbReference type="PANTHER" id="PTHR17039:SF0">
    <property type="entry name" value="U3 SMALL NUCLEOLAR RIBONUCLEOPROTEIN PROTEIN MPP10"/>
    <property type="match status" value="1"/>
</dbReference>
<evidence type="ECO:0000256" key="1">
    <source>
        <dbReference type="ARBA" id="ARBA00004604"/>
    </source>
</evidence>
<comment type="function">
    <text evidence="7">Involved in nucleolar processing of pre-18S ribosomal RNA.</text>
</comment>
<dbReference type="AlphaFoldDB" id="A0AAN7ZU48"/>
<evidence type="ECO:0000313" key="10">
    <source>
        <dbReference type="Proteomes" id="UP001329430"/>
    </source>
</evidence>
<comment type="caution">
    <text evidence="9">The sequence shown here is derived from an EMBL/GenBank/DDBJ whole genome shotgun (WGS) entry which is preliminary data.</text>
</comment>
<keyword evidence="5 7" id="KW-0687">Ribonucleoprotein</keyword>
<dbReference type="PIRSF" id="PIRSF017300">
    <property type="entry name" value="snoRNP_Mpp10"/>
    <property type="match status" value="1"/>
</dbReference>
<evidence type="ECO:0000256" key="3">
    <source>
        <dbReference type="ARBA" id="ARBA00022552"/>
    </source>
</evidence>
<keyword evidence="3 7" id="KW-0698">rRNA processing</keyword>
<evidence type="ECO:0000256" key="2">
    <source>
        <dbReference type="ARBA" id="ARBA00022517"/>
    </source>
</evidence>
<feature type="region of interest" description="Disordered" evidence="8">
    <location>
        <begin position="169"/>
        <end position="272"/>
    </location>
</feature>
<dbReference type="GO" id="GO:0032040">
    <property type="term" value="C:small-subunit processome"/>
    <property type="evidence" value="ECO:0007669"/>
    <property type="project" value="TreeGrafter"/>
</dbReference>
<dbReference type="Proteomes" id="UP001329430">
    <property type="component" value="Chromosome 2"/>
</dbReference>
<gene>
    <name evidence="9" type="ORF">RI129_002795</name>
</gene>
<sequence length="595" mass="68745">MTAHNIILNQFEDVVSKPEIYLSSEEHLTRDIRKLLKSSYDFSKQGEERINSNALPELIIDNFDLEQIWQQLELQNNFILNRNINAVIQLAAVSKEQLIFDDLIRDVKSEEETELNDVEPEDLPEHSESSSESHHTDDEEQKSTIKRSKPSAVDDDFFKLDEMNKFLLTEEKKDSNNGKPPDSDSDSDGSIDMFKADSDDSDDDPEAYNNDKNPRYKDFFAKSQHQLEQHEDEQNYFDGEDDFQDVNENGNFDGGNEQMETYEENGEMKKYKSPLELREERLKEKIKELEDGAVSEKPWQLKGEILAENRPINSLLEEVLEYDVGSRPAPVITEATTMLLEDAIKQRIKDKCFDDVERKEKPVDTPLEYKKKLVLDQEKSKQSLAQIYEKEYLQQREALEETEDKEEEEPTLHKEIKSTMSNLFSKLDALSNFHFTPKPVAPELRVVNNLPAINMEEVAPIAMTNASLLAPEEIKIKSKGQVIGKDERTKTDKKRERRKKKNKQSEHAKQKVKRISLKKPGLGNKYSKEKIKQVLQQVSKDTNVDTMDEMGSKRIKSSSAFFTQLQDQVSSQIKSSTRVHKKTKKGNFNAKQLKL</sequence>
<keyword evidence="2 7" id="KW-0690">Ribosome biogenesis</keyword>
<dbReference type="InterPro" id="IPR012173">
    <property type="entry name" value="Mpp10"/>
</dbReference>
<feature type="compositionally biased region" description="Basic and acidic residues" evidence="8">
    <location>
        <begin position="123"/>
        <end position="143"/>
    </location>
</feature>
<dbReference type="GO" id="GO:0005732">
    <property type="term" value="C:sno(s)RNA-containing ribonucleoprotein complex"/>
    <property type="evidence" value="ECO:0007669"/>
    <property type="project" value="UniProtKB-UniRule"/>
</dbReference>
<feature type="compositionally biased region" description="Acidic residues" evidence="8">
    <location>
        <begin position="111"/>
        <end position="122"/>
    </location>
</feature>
<feature type="region of interest" description="Disordered" evidence="8">
    <location>
        <begin position="110"/>
        <end position="150"/>
    </location>
</feature>
<feature type="compositionally biased region" description="Acidic residues" evidence="8">
    <location>
        <begin position="234"/>
        <end position="245"/>
    </location>
</feature>
<keyword evidence="10" id="KW-1185">Reference proteome</keyword>
<feature type="region of interest" description="Disordered" evidence="8">
    <location>
        <begin position="568"/>
        <end position="595"/>
    </location>
</feature>